<keyword evidence="2" id="KW-0690">Ribosome biogenesis</keyword>
<keyword evidence="11" id="KW-1185">Reference proteome</keyword>
<reference evidence="10 11" key="1">
    <citation type="journal article" date="2016" name="Mol. Biol. Evol.">
        <title>Genome-Wide Survey of Gut Fungi (Harpellales) Reveals the First Horizontally Transferred Ubiquitin Gene from a Mosquito Host.</title>
        <authorList>
            <person name="Wang Y."/>
            <person name="White M.M."/>
            <person name="Kvist S."/>
            <person name="Moncalvo J.M."/>
        </authorList>
    </citation>
    <scope>NUCLEOTIDE SEQUENCE [LARGE SCALE GENOMIC DNA]</scope>
    <source>
        <strain evidence="10 11">ALG-7-W6</strain>
    </source>
</reference>
<evidence type="ECO:0000256" key="2">
    <source>
        <dbReference type="ARBA" id="ARBA00022517"/>
    </source>
</evidence>
<gene>
    <name evidence="10" type="ORF">AYI68_g1466</name>
</gene>
<evidence type="ECO:0000313" key="10">
    <source>
        <dbReference type="EMBL" id="OLY84372.1"/>
    </source>
</evidence>
<dbReference type="PROSITE" id="PS50082">
    <property type="entry name" value="WD_REPEATS_2"/>
    <property type="match status" value="1"/>
</dbReference>
<comment type="subcellular location">
    <subcellularLocation>
        <location evidence="1">Nucleus</location>
        <location evidence="1">Nucleolus</location>
    </subcellularLocation>
</comment>
<sequence length="552" mass="63350">MAPKKSKRKSSTRAPEVPKDTIAILNNTDDFDIPELDLALDTDGTLNSDHEPSKDSNFVTKSTKNKKKSSISANNKIPSDSESIKNISPLDSSRNPEISVPKSKKISVVNNKDTGSEKEKVKTRTANIKKEASENTKIELKDNEIKKELDDVSDDDFVSPDVKKEVQEFLSGKKFNNLSKINSQSSNFDREENFEGTYSLDEKALFKLGPINTIGNVPIEWYSEYDHIGYDIDGKKIAKPQTDDEMDKFLKYADDPAALIKIRDELSQMDVKLSPEELDIIQRVQKGEYPDAKFDPYEDTVEWFTSKTMDTPLTGAPVPKSRFVPSKWEHKMVMRIVRSIRNGEIYKEKEPDDKDEFYDIWSTDPSEKQLSMASKRIPPPKAKLPTHDESYHPPTEYLPTQEEVEEWEQKDKDDRKTNYLPTDFENLRRVPIYKPLFSERFQRCLDLYLAPRLTRTKLNIDPDSLIPKLPDPKDLHPFPQSKNISYNGHTDRVRSMSVDHTGNWLLTGSEDGTARLWEVLTGYCIQTWKFDDTVYSVAWNPNPELCLFTASV</sequence>
<dbReference type="InterPro" id="IPR036322">
    <property type="entry name" value="WD40_repeat_dom_sf"/>
</dbReference>
<dbReference type="SMART" id="SM01035">
    <property type="entry name" value="BOP1NT"/>
    <property type="match status" value="1"/>
</dbReference>
<dbReference type="Gene3D" id="2.130.10.10">
    <property type="entry name" value="YVTN repeat-like/Quinoprotein amine dehydrogenase"/>
    <property type="match status" value="1"/>
</dbReference>
<comment type="caution">
    <text evidence="10">The sequence shown here is derived from an EMBL/GenBank/DDBJ whole genome shotgun (WGS) entry which is preliminary data.</text>
</comment>
<evidence type="ECO:0000256" key="8">
    <source>
        <dbReference type="SAM" id="MobiDB-lite"/>
    </source>
</evidence>
<dbReference type="InterPro" id="IPR015943">
    <property type="entry name" value="WD40/YVTN_repeat-like_dom_sf"/>
</dbReference>
<evidence type="ECO:0000256" key="1">
    <source>
        <dbReference type="ARBA" id="ARBA00004604"/>
    </source>
</evidence>
<dbReference type="PANTHER" id="PTHR17605">
    <property type="entry name" value="RIBOSOME BIOGENESIS PROTEIN BOP1 BLOCK OF PROLIFERATION 1 PROTEIN"/>
    <property type="match status" value="1"/>
</dbReference>
<dbReference type="EMBL" id="LSSL01000523">
    <property type="protein sequence ID" value="OLY84372.1"/>
    <property type="molecule type" value="Genomic_DNA"/>
</dbReference>
<feature type="domain" description="BOP1 N-terminal" evidence="9">
    <location>
        <begin position="222"/>
        <end position="479"/>
    </location>
</feature>
<keyword evidence="6" id="KW-0539">Nucleus</keyword>
<dbReference type="InterPro" id="IPR012953">
    <property type="entry name" value="BOP1_N_dom"/>
</dbReference>
<evidence type="ECO:0000256" key="7">
    <source>
        <dbReference type="PROSITE-ProRule" id="PRU00221"/>
    </source>
</evidence>
<feature type="region of interest" description="Disordered" evidence="8">
    <location>
        <begin position="369"/>
        <end position="418"/>
    </location>
</feature>
<dbReference type="OrthoDB" id="5571054at2759"/>
<protein>
    <submittedName>
        <fullName evidence="10">Ribosome biogenesis protein ERB1</fullName>
    </submittedName>
</protein>
<dbReference type="GO" id="GO:0000463">
    <property type="term" value="P:maturation of LSU-rRNA from tricistronic rRNA transcript (SSU-rRNA, 5.8S rRNA, LSU-rRNA)"/>
    <property type="evidence" value="ECO:0007669"/>
    <property type="project" value="TreeGrafter"/>
</dbReference>
<dbReference type="PROSITE" id="PS00678">
    <property type="entry name" value="WD_REPEATS_1"/>
    <property type="match status" value="1"/>
</dbReference>
<dbReference type="SMART" id="SM00320">
    <property type="entry name" value="WD40"/>
    <property type="match status" value="1"/>
</dbReference>
<dbReference type="InterPro" id="IPR028598">
    <property type="entry name" value="BOP1/Erb1"/>
</dbReference>
<dbReference type="SUPFAM" id="SSF50978">
    <property type="entry name" value="WD40 repeat-like"/>
    <property type="match status" value="1"/>
</dbReference>
<feature type="compositionally biased region" description="Basic and acidic residues" evidence="8">
    <location>
        <begin position="407"/>
        <end position="417"/>
    </location>
</feature>
<dbReference type="STRING" id="133383.A0A1R0H566"/>
<name>A0A1R0H566_9FUNG</name>
<feature type="region of interest" description="Disordered" evidence="8">
    <location>
        <begin position="41"/>
        <end position="123"/>
    </location>
</feature>
<feature type="compositionally biased region" description="Basic residues" evidence="8">
    <location>
        <begin position="1"/>
        <end position="11"/>
    </location>
</feature>
<evidence type="ECO:0000313" key="11">
    <source>
        <dbReference type="Proteomes" id="UP000187455"/>
    </source>
</evidence>
<feature type="compositionally biased region" description="Polar residues" evidence="8">
    <location>
        <begin position="80"/>
        <end position="96"/>
    </location>
</feature>
<feature type="compositionally biased region" description="Basic and acidic residues" evidence="8">
    <location>
        <begin position="114"/>
        <end position="123"/>
    </location>
</feature>
<keyword evidence="5" id="KW-0677">Repeat</keyword>
<dbReference type="PROSITE" id="PS50294">
    <property type="entry name" value="WD_REPEATS_REGION"/>
    <property type="match status" value="1"/>
</dbReference>
<dbReference type="AlphaFoldDB" id="A0A1R0H566"/>
<dbReference type="PANTHER" id="PTHR17605:SF0">
    <property type="entry name" value="RIBOSOME BIOGENESIS PROTEIN BOP1"/>
    <property type="match status" value="1"/>
</dbReference>
<organism evidence="10 11">
    <name type="scientific">Smittium mucronatum</name>
    <dbReference type="NCBI Taxonomy" id="133383"/>
    <lineage>
        <taxon>Eukaryota</taxon>
        <taxon>Fungi</taxon>
        <taxon>Fungi incertae sedis</taxon>
        <taxon>Zoopagomycota</taxon>
        <taxon>Kickxellomycotina</taxon>
        <taxon>Harpellomycetes</taxon>
        <taxon>Harpellales</taxon>
        <taxon>Legeriomycetaceae</taxon>
        <taxon>Smittium</taxon>
    </lineage>
</organism>
<dbReference type="Pfam" id="PF00400">
    <property type="entry name" value="WD40"/>
    <property type="match status" value="1"/>
</dbReference>
<feature type="repeat" description="WD" evidence="7">
    <location>
        <begin position="486"/>
        <end position="527"/>
    </location>
</feature>
<feature type="region of interest" description="Disordered" evidence="8">
    <location>
        <begin position="1"/>
        <end position="21"/>
    </location>
</feature>
<accession>A0A1R0H566</accession>
<evidence type="ECO:0000256" key="3">
    <source>
        <dbReference type="ARBA" id="ARBA00022552"/>
    </source>
</evidence>
<keyword evidence="3" id="KW-0698">rRNA processing</keyword>
<dbReference type="GO" id="GO:0043021">
    <property type="term" value="F:ribonucleoprotein complex binding"/>
    <property type="evidence" value="ECO:0007669"/>
    <property type="project" value="TreeGrafter"/>
</dbReference>
<dbReference type="GO" id="GO:0030687">
    <property type="term" value="C:preribosome, large subunit precursor"/>
    <property type="evidence" value="ECO:0007669"/>
    <property type="project" value="TreeGrafter"/>
</dbReference>
<dbReference type="GO" id="GO:0070545">
    <property type="term" value="C:PeBoW complex"/>
    <property type="evidence" value="ECO:0007669"/>
    <property type="project" value="TreeGrafter"/>
</dbReference>
<proteinExistence type="predicted"/>
<evidence type="ECO:0000256" key="6">
    <source>
        <dbReference type="ARBA" id="ARBA00023242"/>
    </source>
</evidence>
<dbReference type="Pfam" id="PF08145">
    <property type="entry name" value="BOP1NT"/>
    <property type="match status" value="1"/>
</dbReference>
<evidence type="ECO:0000259" key="9">
    <source>
        <dbReference type="SMART" id="SM01035"/>
    </source>
</evidence>
<dbReference type="Proteomes" id="UP000187455">
    <property type="component" value="Unassembled WGS sequence"/>
</dbReference>
<dbReference type="InterPro" id="IPR001680">
    <property type="entry name" value="WD40_rpt"/>
</dbReference>
<keyword evidence="4 7" id="KW-0853">WD repeat</keyword>
<dbReference type="InterPro" id="IPR019775">
    <property type="entry name" value="WD40_repeat_CS"/>
</dbReference>
<evidence type="ECO:0000256" key="4">
    <source>
        <dbReference type="ARBA" id="ARBA00022574"/>
    </source>
</evidence>
<evidence type="ECO:0000256" key="5">
    <source>
        <dbReference type="ARBA" id="ARBA00022737"/>
    </source>
</evidence>